<dbReference type="AlphaFoldDB" id="A0A915KCD9"/>
<protein>
    <submittedName>
        <fullName evidence="2">Uncharacterized protein</fullName>
    </submittedName>
</protein>
<evidence type="ECO:0000313" key="1">
    <source>
        <dbReference type="Proteomes" id="UP000887565"/>
    </source>
</evidence>
<reference evidence="2" key="1">
    <citation type="submission" date="2022-11" db="UniProtKB">
        <authorList>
            <consortium name="WormBaseParasite"/>
        </authorList>
    </citation>
    <scope>IDENTIFICATION</scope>
</reference>
<proteinExistence type="predicted"/>
<evidence type="ECO:0000313" key="2">
    <source>
        <dbReference type="WBParaSite" id="nRc.2.0.1.t35771-RA"/>
    </source>
</evidence>
<dbReference type="Proteomes" id="UP000887565">
    <property type="component" value="Unplaced"/>
</dbReference>
<name>A0A915KCD9_ROMCU</name>
<keyword evidence="1" id="KW-1185">Reference proteome</keyword>
<organism evidence="1 2">
    <name type="scientific">Romanomermis culicivorax</name>
    <name type="common">Nematode worm</name>
    <dbReference type="NCBI Taxonomy" id="13658"/>
    <lineage>
        <taxon>Eukaryota</taxon>
        <taxon>Metazoa</taxon>
        <taxon>Ecdysozoa</taxon>
        <taxon>Nematoda</taxon>
        <taxon>Enoplea</taxon>
        <taxon>Dorylaimia</taxon>
        <taxon>Mermithida</taxon>
        <taxon>Mermithoidea</taxon>
        <taxon>Mermithidae</taxon>
        <taxon>Romanomermis</taxon>
    </lineage>
</organism>
<accession>A0A915KCD9</accession>
<dbReference type="WBParaSite" id="nRc.2.0.1.t35771-RA">
    <property type="protein sequence ID" value="nRc.2.0.1.t35771-RA"/>
    <property type="gene ID" value="nRc.2.0.1.g35771"/>
</dbReference>
<sequence length="94" mass="10404">MITTQMKLTGSKRNISVNNWIASRVACGLMASSLYNFACFFDNFNTATRLAVRGSVTALKNEEEANFGKSTLKPKEISIFVAKVSDLFFLLSVK</sequence>